<evidence type="ECO:0000256" key="7">
    <source>
        <dbReference type="ARBA" id="ARBA00022679"/>
    </source>
</evidence>
<dbReference type="UniPathway" id="UPA00574">
    <property type="reaction ID" value="UER00636"/>
</dbReference>
<evidence type="ECO:0000256" key="8">
    <source>
        <dbReference type="ARBA" id="ARBA00022741"/>
    </source>
</evidence>
<evidence type="ECO:0000259" key="14">
    <source>
        <dbReference type="Pfam" id="PF14681"/>
    </source>
</evidence>
<dbReference type="Pfam" id="PF14681">
    <property type="entry name" value="UPRTase"/>
    <property type="match status" value="1"/>
</dbReference>
<keyword evidence="7" id="KW-0808">Transferase</keyword>
<gene>
    <name evidence="15" type="primary">upp</name>
    <name evidence="15" type="ordered locus">BMS_0598</name>
</gene>
<dbReference type="InterPro" id="IPR005765">
    <property type="entry name" value="UPRT"/>
</dbReference>
<dbReference type="GO" id="GO:0005525">
    <property type="term" value="F:GTP binding"/>
    <property type="evidence" value="ECO:0007669"/>
    <property type="project" value="UniProtKB-KW"/>
</dbReference>
<dbReference type="EC" id="2.4.2.9" evidence="4 13"/>
<dbReference type="GO" id="GO:0005737">
    <property type="term" value="C:cytoplasm"/>
    <property type="evidence" value="ECO:0007669"/>
    <property type="project" value="UniProtKB-ARBA"/>
</dbReference>
<organism evidence="15 16">
    <name type="scientific">Halobacteriovorax marinus (strain ATCC BAA-682 / DSM 15412 / SJ)</name>
    <name type="common">Bacteriovorax marinus</name>
    <dbReference type="NCBI Taxonomy" id="862908"/>
    <lineage>
        <taxon>Bacteria</taxon>
        <taxon>Pseudomonadati</taxon>
        <taxon>Bdellovibrionota</taxon>
        <taxon>Bacteriovoracia</taxon>
        <taxon>Bacteriovoracales</taxon>
        <taxon>Halobacteriovoraceae</taxon>
        <taxon>Halobacteriovorax</taxon>
    </lineage>
</organism>
<dbReference type="EMBL" id="FQ312005">
    <property type="protein sequence ID" value="CBW25505.1"/>
    <property type="molecule type" value="Genomic_DNA"/>
</dbReference>
<dbReference type="RefSeq" id="WP_014243292.1">
    <property type="nucleotide sequence ID" value="NC_016620.1"/>
</dbReference>
<dbReference type="InterPro" id="IPR050054">
    <property type="entry name" value="UPRTase/APRTase"/>
</dbReference>
<keyword evidence="8" id="KW-0547">Nucleotide-binding</keyword>
<dbReference type="GO" id="GO:0044206">
    <property type="term" value="P:UMP salvage"/>
    <property type="evidence" value="ECO:0007669"/>
    <property type="project" value="UniProtKB-UniPathway"/>
</dbReference>
<dbReference type="FunFam" id="3.40.50.2020:FF:000003">
    <property type="entry name" value="Uracil phosphoribosyltransferase"/>
    <property type="match status" value="1"/>
</dbReference>
<accession>E1X534</accession>
<dbReference type="GO" id="GO:0006223">
    <property type="term" value="P:uracil salvage"/>
    <property type="evidence" value="ECO:0007669"/>
    <property type="project" value="InterPro"/>
</dbReference>
<keyword evidence="5" id="KW-0021">Allosteric enzyme</keyword>
<name>E1X534_HALMS</name>
<protein>
    <recommendedName>
        <fullName evidence="12 13">Uracil phosphoribosyltransferase</fullName>
        <ecNumber evidence="4 13">2.4.2.9</ecNumber>
    </recommendedName>
</protein>
<proteinExistence type="inferred from homology"/>
<keyword evidence="9" id="KW-0342">GTP-binding</keyword>
<dbReference type="OrthoDB" id="5291773at2"/>
<reference evidence="16" key="1">
    <citation type="journal article" date="2013" name="ISME J.">
        <title>A small predatory core genome in the divergent marine Bacteriovorax marinus SJ and the terrestrial Bdellovibrio bacteriovorus.</title>
        <authorList>
            <person name="Crossman L.C."/>
            <person name="Chen H."/>
            <person name="Cerdeno-Tarraga A.M."/>
            <person name="Brooks K."/>
            <person name="Quail M.A."/>
            <person name="Pineiro S.A."/>
            <person name="Hobley L."/>
            <person name="Sockett R.E."/>
            <person name="Bentley S.D."/>
            <person name="Parkhill J."/>
            <person name="Williams H.N."/>
            <person name="Stine O.C."/>
        </authorList>
    </citation>
    <scope>NUCLEOTIDE SEQUENCE [LARGE SCALE GENOMIC DNA]</scope>
    <source>
        <strain evidence="16">ATCC BAA-682 / DSM 15412 / SJ</strain>
    </source>
</reference>
<evidence type="ECO:0000256" key="2">
    <source>
        <dbReference type="ARBA" id="ARBA00005180"/>
    </source>
</evidence>
<comment type="similarity">
    <text evidence="3">Belongs to the UPRTase family.</text>
</comment>
<dbReference type="NCBIfam" id="NF001097">
    <property type="entry name" value="PRK00129.1"/>
    <property type="match status" value="1"/>
</dbReference>
<dbReference type="STRING" id="862908.BMS_0598"/>
<comment type="pathway">
    <text evidence="2">Pyrimidine metabolism; UMP biosynthesis via salvage pathway; UMP from uracil: step 1/1.</text>
</comment>
<dbReference type="PATRIC" id="fig|862908.3.peg.573"/>
<evidence type="ECO:0000256" key="1">
    <source>
        <dbReference type="ARBA" id="ARBA00001946"/>
    </source>
</evidence>
<dbReference type="HOGENOM" id="CLU_067096_2_2_7"/>
<dbReference type="CDD" id="cd06223">
    <property type="entry name" value="PRTases_typeI"/>
    <property type="match status" value="1"/>
</dbReference>
<evidence type="ECO:0000256" key="4">
    <source>
        <dbReference type="ARBA" id="ARBA00011894"/>
    </source>
</evidence>
<dbReference type="Proteomes" id="UP000008963">
    <property type="component" value="Chromosome"/>
</dbReference>
<dbReference type="AlphaFoldDB" id="E1X534"/>
<dbReference type="NCBIfam" id="TIGR01091">
    <property type="entry name" value="upp"/>
    <property type="match status" value="1"/>
</dbReference>
<evidence type="ECO:0000313" key="16">
    <source>
        <dbReference type="Proteomes" id="UP000008963"/>
    </source>
</evidence>
<dbReference type="eggNOG" id="COG0035">
    <property type="taxonomic scope" value="Bacteria"/>
</dbReference>
<evidence type="ECO:0000256" key="5">
    <source>
        <dbReference type="ARBA" id="ARBA00022533"/>
    </source>
</evidence>
<comment type="function">
    <text evidence="11">Catalyzes the conversion of uracil and 5-phospho-alpha-D-ribose 1-diphosphate (PRPP) to UMP and diphosphate.</text>
</comment>
<evidence type="ECO:0000256" key="3">
    <source>
        <dbReference type="ARBA" id="ARBA00009516"/>
    </source>
</evidence>
<evidence type="ECO:0000256" key="10">
    <source>
        <dbReference type="ARBA" id="ARBA00052919"/>
    </source>
</evidence>
<evidence type="ECO:0000256" key="12">
    <source>
        <dbReference type="ARBA" id="ARBA00072146"/>
    </source>
</evidence>
<dbReference type="InterPro" id="IPR029057">
    <property type="entry name" value="PRTase-like"/>
</dbReference>
<evidence type="ECO:0000256" key="11">
    <source>
        <dbReference type="ARBA" id="ARBA00056901"/>
    </source>
</evidence>
<dbReference type="GO" id="GO:0004845">
    <property type="term" value="F:uracil phosphoribosyltransferase activity"/>
    <property type="evidence" value="ECO:0007669"/>
    <property type="project" value="UniProtKB-UniRule"/>
</dbReference>
<dbReference type="Gene3D" id="3.40.50.2020">
    <property type="match status" value="1"/>
</dbReference>
<evidence type="ECO:0000256" key="6">
    <source>
        <dbReference type="ARBA" id="ARBA00022676"/>
    </source>
</evidence>
<comment type="cofactor">
    <cofactor evidence="1">
        <name>Mg(2+)</name>
        <dbReference type="ChEBI" id="CHEBI:18420"/>
    </cofactor>
</comment>
<dbReference type="PANTHER" id="PTHR32315:SF4">
    <property type="entry name" value="URACIL PHOSPHORIBOSYLTRANSFERASE, CHLOROPLASTIC"/>
    <property type="match status" value="1"/>
</dbReference>
<dbReference type="InterPro" id="IPR000836">
    <property type="entry name" value="PRTase_dom"/>
</dbReference>
<feature type="domain" description="Phosphoribosyltransferase" evidence="14">
    <location>
        <begin position="9"/>
        <end position="208"/>
    </location>
</feature>
<sequence length="209" mass="23413">MNNNLHEINHPVLQHKLSILRDKDTNSRAFRDIMNEIGRFLAYEATKNLKSSKVDIQTPIMKASVPVINDYPIVVSVLRAGNGLLDGVLDTLPFSAVGFVGMYRDKFINNTVEYYFKLPEKCEGRDVLLLDPMLATGDTAISALDRLKQYKVGKITMLTVLISPEGLERINHFHPDVEIYTVSKEDGLNESGYLLPGLGDAGDRLYNTK</sequence>
<dbReference type="SUPFAM" id="SSF53271">
    <property type="entry name" value="PRTase-like"/>
    <property type="match status" value="1"/>
</dbReference>
<evidence type="ECO:0000313" key="15">
    <source>
        <dbReference type="EMBL" id="CBW25505.1"/>
    </source>
</evidence>
<evidence type="ECO:0000256" key="9">
    <source>
        <dbReference type="ARBA" id="ARBA00023134"/>
    </source>
</evidence>
<keyword evidence="6 15" id="KW-0328">Glycosyltransferase</keyword>
<keyword evidence="16" id="KW-1185">Reference proteome</keyword>
<dbReference type="KEGG" id="bmx:BMS_0598"/>
<dbReference type="PANTHER" id="PTHR32315">
    <property type="entry name" value="ADENINE PHOSPHORIBOSYLTRANSFERASE"/>
    <property type="match status" value="1"/>
</dbReference>
<comment type="catalytic activity">
    <reaction evidence="10">
        <text>UMP + diphosphate = 5-phospho-alpha-D-ribose 1-diphosphate + uracil</text>
        <dbReference type="Rhea" id="RHEA:13017"/>
        <dbReference type="ChEBI" id="CHEBI:17568"/>
        <dbReference type="ChEBI" id="CHEBI:33019"/>
        <dbReference type="ChEBI" id="CHEBI:57865"/>
        <dbReference type="ChEBI" id="CHEBI:58017"/>
        <dbReference type="EC" id="2.4.2.9"/>
    </reaction>
</comment>
<evidence type="ECO:0000256" key="13">
    <source>
        <dbReference type="NCBIfam" id="TIGR01091"/>
    </source>
</evidence>